<dbReference type="AlphaFoldDB" id="T2SRH3"/>
<dbReference type="Proteomes" id="UP000015645">
    <property type="component" value="Unassembled WGS sequence"/>
</dbReference>
<evidence type="ECO:0000313" key="2">
    <source>
        <dbReference type="Proteomes" id="UP000015645"/>
    </source>
</evidence>
<dbReference type="EMBL" id="ASYS01000330">
    <property type="protein sequence ID" value="EQD95321.1"/>
    <property type="molecule type" value="Genomic_DNA"/>
</dbReference>
<proteinExistence type="predicted"/>
<evidence type="ECO:0000313" key="1">
    <source>
        <dbReference type="EMBL" id="EQD95321.1"/>
    </source>
</evidence>
<accession>T2SRH3</accession>
<reference evidence="1 2" key="1">
    <citation type="journal article" date="2013" name="Genome Announc.">
        <title>Draft Genome Sequences of Helicobacter pylori Strains Isolated from Regions of Low and High Gastric Cancer Risk in Colombia.</title>
        <authorList>
            <person name="Sheh A."/>
            <person name="Piazuelo M.B."/>
            <person name="Wilson K.T."/>
            <person name="Correa P."/>
            <person name="Fox J.G."/>
        </authorList>
    </citation>
    <scope>NUCLEOTIDE SEQUENCE [LARGE SCALE GENOMIC DNA]</scope>
    <source>
        <strain evidence="1 2">PZ5024</strain>
    </source>
</reference>
<comment type="caution">
    <text evidence="1">The sequence shown here is derived from an EMBL/GenBank/DDBJ whole genome shotgun (WGS) entry which is preliminary data.</text>
</comment>
<sequence>MAITLISPCVLMRFLKIFRYFSMPMVKKGGYEWFLR</sequence>
<dbReference type="PATRIC" id="fig|1337391.3.peg.1357"/>
<protein>
    <submittedName>
        <fullName evidence="1">Uncharacterized protein</fullName>
    </submittedName>
</protein>
<name>T2SRH3_HELPX</name>
<gene>
    <name evidence="1" type="ORF">L931_01105</name>
</gene>
<organism evidence="1 2">
    <name type="scientific">Helicobacter pylori PZ5024</name>
    <dbReference type="NCBI Taxonomy" id="1337391"/>
    <lineage>
        <taxon>Bacteria</taxon>
        <taxon>Pseudomonadati</taxon>
        <taxon>Campylobacterota</taxon>
        <taxon>Epsilonproteobacteria</taxon>
        <taxon>Campylobacterales</taxon>
        <taxon>Helicobacteraceae</taxon>
        <taxon>Helicobacter</taxon>
    </lineage>
</organism>